<evidence type="ECO:0000259" key="1">
    <source>
        <dbReference type="PROSITE" id="PS50878"/>
    </source>
</evidence>
<dbReference type="OrthoDB" id="6774867at2759"/>
<keyword evidence="3" id="KW-1185">Reference proteome</keyword>
<feature type="domain" description="Reverse transcriptase" evidence="1">
    <location>
        <begin position="1"/>
        <end position="71"/>
    </location>
</feature>
<evidence type="ECO:0000313" key="2">
    <source>
        <dbReference type="EMBL" id="VDM60693.1"/>
    </source>
</evidence>
<accession>A0A0R3PTJ1</accession>
<dbReference type="PANTHER" id="PTHR47027:SF20">
    <property type="entry name" value="REVERSE TRANSCRIPTASE-LIKE PROTEIN WITH RNA-DIRECTED DNA POLYMERASE DOMAIN"/>
    <property type="match status" value="1"/>
</dbReference>
<dbReference type="InterPro" id="IPR000477">
    <property type="entry name" value="RT_dom"/>
</dbReference>
<organism evidence="4">
    <name type="scientific">Angiostrongylus costaricensis</name>
    <name type="common">Nematode worm</name>
    <dbReference type="NCBI Taxonomy" id="334426"/>
    <lineage>
        <taxon>Eukaryota</taxon>
        <taxon>Metazoa</taxon>
        <taxon>Ecdysozoa</taxon>
        <taxon>Nematoda</taxon>
        <taxon>Chromadorea</taxon>
        <taxon>Rhabditida</taxon>
        <taxon>Rhabditina</taxon>
        <taxon>Rhabditomorpha</taxon>
        <taxon>Strongyloidea</taxon>
        <taxon>Metastrongylidae</taxon>
        <taxon>Angiostrongylus</taxon>
    </lineage>
</organism>
<dbReference type="PANTHER" id="PTHR47027">
    <property type="entry name" value="REVERSE TRANSCRIPTASE DOMAIN-CONTAINING PROTEIN"/>
    <property type="match status" value="1"/>
</dbReference>
<name>A0A0R3PTJ1_ANGCS</name>
<reference evidence="2 3" key="2">
    <citation type="submission" date="2018-11" db="EMBL/GenBank/DDBJ databases">
        <authorList>
            <consortium name="Pathogen Informatics"/>
        </authorList>
    </citation>
    <scope>NUCLEOTIDE SEQUENCE [LARGE SCALE GENOMIC DNA]</scope>
    <source>
        <strain evidence="2 3">Costa Rica</strain>
    </source>
</reference>
<dbReference type="AlphaFoldDB" id="A0A0R3PTJ1"/>
<reference evidence="4" key="1">
    <citation type="submission" date="2017-02" db="UniProtKB">
        <authorList>
            <consortium name="WormBaseParasite"/>
        </authorList>
    </citation>
    <scope>IDENTIFICATION</scope>
</reference>
<dbReference type="Proteomes" id="UP000267027">
    <property type="component" value="Unassembled WGS sequence"/>
</dbReference>
<dbReference type="OMA" id="NENRWIG"/>
<sequence>MGVKIDRQLHHLRFTDDIVLITLNISQGERMLDDFDKACGKIGLRLSLTKTMFMKNGLVSYDPFTLNGTSIFSCSSYVYLGQEIKMINGLAAELCRRKRAAWVPFKSIGNAVKSTKNTRLLAHLFYLTVLPALSFASETWCRCASGMKGPLSVIERAVERTVLGVNRFRQVRDGIRSSDLRQRSKNRDTVLYAKQSKIRWDSHVMRMNENRWIGAVSEWVPCDFKRTSGRPPTRWSEF</sequence>
<dbReference type="PROSITE" id="PS50878">
    <property type="entry name" value="RT_POL"/>
    <property type="match status" value="1"/>
</dbReference>
<protein>
    <submittedName>
        <fullName evidence="4">Reverse transcriptase domain-containing protein</fullName>
    </submittedName>
</protein>
<dbReference type="STRING" id="334426.A0A0R3PTJ1"/>
<dbReference type="EMBL" id="UYYA01004249">
    <property type="protein sequence ID" value="VDM60693.1"/>
    <property type="molecule type" value="Genomic_DNA"/>
</dbReference>
<evidence type="ECO:0000313" key="3">
    <source>
        <dbReference type="Proteomes" id="UP000267027"/>
    </source>
</evidence>
<evidence type="ECO:0000313" key="4">
    <source>
        <dbReference type="WBParaSite" id="ACOC_0000910701-mRNA-1"/>
    </source>
</evidence>
<proteinExistence type="predicted"/>
<dbReference type="WBParaSite" id="ACOC_0000910701-mRNA-1">
    <property type="protein sequence ID" value="ACOC_0000910701-mRNA-1"/>
    <property type="gene ID" value="ACOC_0000910701"/>
</dbReference>
<gene>
    <name evidence="2" type="ORF">ACOC_LOCUS9108</name>
</gene>